<protein>
    <recommendedName>
        <fullName evidence="4">Leukotoxin LktA family filamentous adhesin</fullName>
    </recommendedName>
</protein>
<feature type="compositionally biased region" description="Polar residues" evidence="1">
    <location>
        <begin position="2978"/>
        <end position="2987"/>
    </location>
</feature>
<feature type="region of interest" description="Disordered" evidence="1">
    <location>
        <begin position="1691"/>
        <end position="1737"/>
    </location>
</feature>
<evidence type="ECO:0000313" key="2">
    <source>
        <dbReference type="EMBL" id="GAA5525120.1"/>
    </source>
</evidence>
<evidence type="ECO:0000256" key="1">
    <source>
        <dbReference type="SAM" id="MobiDB-lite"/>
    </source>
</evidence>
<feature type="region of interest" description="Disordered" evidence="1">
    <location>
        <begin position="3009"/>
        <end position="3031"/>
    </location>
</feature>
<reference evidence="2 3" key="1">
    <citation type="submission" date="2024-02" db="EMBL/GenBank/DDBJ databases">
        <title>Microbulbifer aestuariivivens NBRC 112533.</title>
        <authorList>
            <person name="Ichikawa N."/>
            <person name="Katano-Makiyama Y."/>
            <person name="Hidaka K."/>
        </authorList>
    </citation>
    <scope>NUCLEOTIDE SEQUENCE [LARGE SCALE GENOMIC DNA]</scope>
    <source>
        <strain evidence="2 3">NBRC 112533</strain>
    </source>
</reference>
<feature type="compositionally biased region" description="Low complexity" evidence="1">
    <location>
        <begin position="3942"/>
        <end position="3953"/>
    </location>
</feature>
<feature type="region of interest" description="Disordered" evidence="1">
    <location>
        <begin position="3919"/>
        <end position="3958"/>
    </location>
</feature>
<evidence type="ECO:0000313" key="3">
    <source>
        <dbReference type="Proteomes" id="UP001408594"/>
    </source>
</evidence>
<gene>
    <name evidence="2" type="ORF">Maes01_01680</name>
</gene>
<feature type="compositionally biased region" description="Low complexity" evidence="1">
    <location>
        <begin position="2525"/>
        <end position="2542"/>
    </location>
</feature>
<feature type="compositionally biased region" description="Low complexity" evidence="1">
    <location>
        <begin position="3014"/>
        <end position="3027"/>
    </location>
</feature>
<organism evidence="2 3">
    <name type="scientific">Microbulbifer aestuariivivens</name>
    <dbReference type="NCBI Taxonomy" id="1908308"/>
    <lineage>
        <taxon>Bacteria</taxon>
        <taxon>Pseudomonadati</taxon>
        <taxon>Pseudomonadota</taxon>
        <taxon>Gammaproteobacteria</taxon>
        <taxon>Cellvibrionales</taxon>
        <taxon>Microbulbiferaceae</taxon>
        <taxon>Microbulbifer</taxon>
    </lineage>
</organism>
<name>A0ABP9WPV9_9GAMM</name>
<keyword evidence="3" id="KW-1185">Reference proteome</keyword>
<dbReference type="EMBL" id="BAABRT010000011">
    <property type="protein sequence ID" value="GAA5525120.1"/>
    <property type="molecule type" value="Genomic_DNA"/>
</dbReference>
<dbReference type="Proteomes" id="UP001408594">
    <property type="component" value="Unassembled WGS sequence"/>
</dbReference>
<feature type="region of interest" description="Disordered" evidence="1">
    <location>
        <begin position="2525"/>
        <end position="2544"/>
    </location>
</feature>
<proteinExistence type="predicted"/>
<accession>A0ABP9WPV9</accession>
<feature type="compositionally biased region" description="Acidic residues" evidence="1">
    <location>
        <begin position="2964"/>
        <end position="2975"/>
    </location>
</feature>
<feature type="region of interest" description="Disordered" evidence="1">
    <location>
        <begin position="2962"/>
        <end position="2987"/>
    </location>
</feature>
<comment type="caution">
    <text evidence="2">The sequence shown here is derived from an EMBL/GenBank/DDBJ whole genome shotgun (WGS) entry which is preliminary data.</text>
</comment>
<dbReference type="NCBIfam" id="NF012204">
    <property type="entry name" value="adhes_FxxPxG"/>
    <property type="match status" value="1"/>
</dbReference>
<feature type="compositionally biased region" description="Low complexity" evidence="1">
    <location>
        <begin position="1693"/>
        <end position="1733"/>
    </location>
</feature>
<dbReference type="RefSeq" id="WP_345550561.1">
    <property type="nucleotide sequence ID" value="NZ_BAABRT010000011.1"/>
</dbReference>
<feature type="compositionally biased region" description="Polar residues" evidence="1">
    <location>
        <begin position="1617"/>
        <end position="1634"/>
    </location>
</feature>
<feature type="compositionally biased region" description="Low complexity" evidence="1">
    <location>
        <begin position="3920"/>
        <end position="3932"/>
    </location>
</feature>
<sequence>MKPFRHHLLTHAIRKATKAQAGQAGTGTGKQLGRQLTLGTLLSTGAVNLMAATHNIDAVDAFTNVEDLGNNTEKVTSNYKKGDIGVNVFNNFVVGDINTVNLELDSDISQLVNIVRDSRPEVYGILNSYQDGSLGGNVVFASSHGFLVGPSGIINVGQLSIKTPTQSEIDGWLDVTTPAFSDDGLAALDNNSYAVSADGLVTVSGKINTASGVDIRANQVVVDAGAVMTAGNAIQAIYVDAAQVNAGDASVPTELQEENGSIYISATGAAVGTDVSLAGDLLADGGITISADTIEVSSSAVVDTRDAAAANTAETSASFIGDSVIVAGAVLASNINISADSEVVIRGDLTALGSDDGSSVTAGVIDIDSAYANISGGANAVILAGSGEDNAVQTALTDDVVIVGHLDVYDQLEVSAGRIDIAAGNGVSASDVSLHASDINIDGSLTADATAAGSAGRVQLDGDANYGDLGNISADILRVDTENNFYISGDATGLGSSGDIVWEENSGALSVGYALEIHADNISTGVDVSAGGITLTATNAVQVDGELNAAGDGSTSGQVALSGTTLALDFAKISADGLALTTSSRMVFAQDVTDSEYVAAGTEDFKLAGDVDFDGDLTLSAAGITVTQNASLTAANVTLESNDSNIDGTVTADGGDSDAATFGSITLVQDADYEDLANLNYSLLAISTDNDIVLSNDANSSAVTTANGADIVWVDGQDFDFSGRDIRFNGGSLTVTTDTELAADNISIDVDAFYNSGTFTASESILLTGAIDDSLNLAGLNASALTLQSDSSLSWAEDVLYGGLLKFVADSVSIESSASVAAAGIAVEADSITIAGTLTSSAGSSDTVGDIDLVGKNITLTSSGVLDTVDGDSSTTDGDVNLTATETDAVGYGRAAAETSIALSGSIEANNVTAKAFSSSTSSFYEEIGTTLGLKSVAALGGVDFNYMEADSDATVTVNSGANISAAGNVTLSADSHSVAEAMALVMGADVLTAALAGIYVSGDATSTATVKSGATISAGGDLAVTAHNETYVSSSAFVLEADKANKVVAAVAVGEADVDATAAIETGANLSADNLLVAAENLNRFYTSASVFGLSNTRYGIAVAVGDFDSSATAEMGADLGSSASQVGDVTLLALDRTVEQRVHSGVAVGSSILARTIGSKLVSGMGKVQGGVSSLLGNYLPGGVDTSASSDASGKVNWKGGLSFSLNLSDKEAYAYLGTNADGQSDAPSIDASGNVLVVAATDLGTDNDAVIGGDGRGAVGGDQGGYRTSAETAVTSPKAGTVGAQQTSAADKSAALAFNFAIHEGDAVAEVGDFVTINAQNLGVVAEQKMPIVSTYDRWDTLSDVTSKFNGIGGLQNNILTTFANAGAGADKEAYGGSVNVQWNEINTKAWIGDGASVTTSGSGDWSVSYDLDSSVTSPGIFSDFEPFKDVTYRYDFDSSVTVRAYNLVESAHVAGNIGSLGILPNGNGTNDDGKSVGGSITFVQQANQAIAGIGDASISAAGDVTVTAESDERHLVVTPSSGMGSGTGFNGVIAILNSETLTHASLSNQAYVSADDLIIIADHQVGNWAAAGAVNWSNGESAVGVGIAANISQGDTKAFIGDNSQEAEKVEFNNDSQPAPSAPTNPTQPASPAIIARNIEVRGKSSGSTGSVAVAGALLTENTGEPGLGQKFENWYGTKFGGWSGDLESNTASSQSAANSGSGSSSVASASQAGSNDSSSSSADNGTASLDSSQTSLAGAGSVAVSVSNLDAKSIIDGATIAGHSGEEVDVDIQALQNIVSVAASGSAALNLSKSPSTPNSSAMAGAIAYQITFNDALAWLLESDVSDVDDLSIQALHGGELTSVGLALAIDSPSAGGKSTSAGLSISGAQVRDGTSARMEGSRVSGSGSGANGFEVSAYNNTDIGVGGGTLYGGGKTGFGLAVTFADIDDPGNLLGDSNPDGNNVLSSAYGEDVYAGKAVEAVVTHADDSAQTGSEITDFDNIAISARGVQRIGIGAAGVGYNNNASNSTGYMGSFAIGSIKGDTRALLEDVTITGADNVAVNVAGTSVGSLDSVLDTIGSSSVNEDFDFSGAAVFDNSQIHTSDDGSGSAYSYASEGERIIAVAGVLQMGGSNFGLSYAHADVQTEKTAIIQNANINSSGDIADSIDISARDEALLYTVAAGLGVATGKFSGVGSVAVNSLNNSVRAELGDWDGDDLGTVYADNVSVTAQNDMDLVNVAGSVSVSSGSGFAAGLAVALNLIGDSGHETRARIGNVDLEAAGDITVKASSGADGDANLLVGNAIGIGISTGSSGLAFAGALSVTDMDQTVQASIKNVGSNSLGSAGSSGGTIRVQSADYTDSISTAWIGAVSTSGSAGGIAAAVNRVDSDVTSEILGDDVSASSTALQAADVYLEALRDNSLLTIDAGVAASKQASVAPSIGTGVVDGDVTARIADKATIDAYGNVAVEALASSENVVGSGAVGVGLNGGAGAIAISTAAEYGQTQAYIEDASVTALGLGGSFDILDGALTGMTALPDLSATTEESDGSSSAAGNGDVSMDDLTTAFGSQELKEGTEAVSGVGVNATSYVKQQAITVGGSGGKNVAITANVATNVFESSTDAYIRNASINQGVSAGDGADVTVRASSHDYGLGVSAGIAVSLGGAGVGGFSTNHMGKSASAEIANSTINADELTLDAASTQLAQAVSAGVAAGVGAEGGIGGTASVTINLMKGGTEAWLHDSTVTAGDVVVSAERRQDVNSAAGSVGIGTTVGAGIGLAVNILGGDSSAKIGNDLDDSADADTTLIKADNVTVDADRLQSVNSYSLGAGVSTGFGVAAMINVSEVKGETRAAVHGLLHDNETANNSADDYFTTQIIGSDGSSDATTVSVNAQEILDVDQETLGIGVGASAGVGAVANVVLGRSQVYAEVVGADIDTALLDMDATAQRQASMISIAGAGSSNVGAALSIGVALFGQGDTTTEDGTDAEGEFDPSRQSANSVMSEDTAAYNPHLSSEDIAAIEQESGDTIEASSAPSTATSTESGRSLTLSGESVVAARISGGDIDADTLDVDAQTLLHTYQGLGAAQVSSVGIAGAVGVTRLYDMTIATVDSDLTSNNVTVDAQVKDVSEDDAAGEMKSFVVGLGGTSVVVNYNDVRSELRTVAGVTSALGDDSGDIAVSARDTTELRVGDVDAGRPDDPTDGSLSVNIGAAAVGVSIGFAEKHSDVDAWLGETGQGVDGFNNIYVDAYSDGLVKTTAFALGGGLLAGIQGVVTDARDESEVNSTVYGTISAGSGVVNIEAQAVPEVYSRAYGVTVAGVGAMGGSFAYAIADTSAEAEAADGTYFTGEGSVIIRAETGDGSDEDYVSADANAFAASGGLLAGIAGSEALARNSSQAVATVGDGVRIPDNDFAVYARNTAVQIADADGYFVGLVSGGYNESTAESKTSARVDYGSNPISNAVMRSGDFILDAYNYDENQSFTTAGGGGYYSGSAAVSNANSYNNSSANKAASINIADWASGYAVVPVLGGEVRLSAAHESQFFAGTDSTTVSVVGGSGAVANTDVDNDVEVNLGQNVSFSALEIDIDADNSALHIQTPSRSGFETSINAGAGGAANGSAGVSDQELTGIDAAINIGHNAVLSISDFAWLDGTYDHNISLDAHSRFYVYDSSVLKVGGALQGAGSESDVDVSTSNTIILSDGVLIYNPVGEIGIGTYTTGSATAQANTTVWAVAGVAGGVSDVDVTVTNTVDLGEGVVINAYDDIGIYAGRGSNYLGENQITADARTNVYNWTAVPIPAGNKANADISVNNTVVLGNAIDVGSDGHINIEANEGTLYANAEGVERNPYMELFSTETTFGSSASNSNSVLTFEGSGSVTAGQNAYQWVDVDASGNITSDLAGYGLAEQLADSYSSRASLQAYIDELQALVTEYEAWTETSTSTTGTAADGSDGTGTGGSASSGSTTTSGSSGENPYTDEINALKTEIANLSVILNDLSAQENNVVSVTGISASAGNVSLVADTIDLQGGFGSAPQITARGDAYIDINNRDDQHLLVGNLYIANQTGGNVYVTGGASLDSAYILEENSATTGISSGIHITHNPSGGNINNSDVIVAGDITNLLSTVDITLEEGDLLQQAAIEANTINLTVENGSLVVNAGNQDLAYGRSPAAYVNFLSGWKPTDADDFVQYWINDRYETQIDAVGIDEFNNWFYACATANKCFIGGSAFNDENAYFNNASDDNADYNKIHVFFNWGFSDSQEYGGSDAVDLKFKTDSSSRGGRHWKFQPVYNKQGNLERSASYSTVKNSMGAPGASIVGEKVVINARRVDINGTIEVGKENNWSVTVGSGFDSAIAGYIAVAGLTDGDQIELSPGGTLSHRYENPNYQPNPFAPQYDPSRYVTETFDPEIGRINGAESISLTYDVASGQLLVDDVPVSGGGYLSINAKISSTSADGKILVRDGLGQISIENNSNTDLVINSLDAGDDAVGIVRITDQNFTKNMNDGGSRNDYYSHWYVHSPGGKIQEYETTSWATSYEDGTYLGESGGTGTTSSTTYNPLAGQLYYIREDASVSRTYTDFPDGYLAKYPNTVGEWQGTGAGGAIEWNVEASYYTSCAANPGVCTNGSASSFITQEYDADTIRTYWWGIEYSYSDYYGSNWTNTDPSVYIPYYLNMETHSYVKADNAIGISFNGVASGSIDIDSTANVFVNGNIYNPLGTTDIRTNSSLSAGAGSSFDADTLRLYAGQSDLGALADPLNVTANTVSLQARGGSLYFDITGKSAAVNLENFTALYDIVGTVDKGLVGVGSGIHIQSDTVNLVSYSGGIGNAGIIGDSATYDYINLDVNEVTLEAADDIVIHQAQGDLAVNTISASEDVVISLGNGSLINGIGQSEKSDEELAYLQSVWDALNLQGADAGVIAVTGYENQFTANYHNYWLIKQRLDDDSEAGFAVNAAFMDSFKSRYDVSTDAEATAAAKAEFFALQDWFADQTASADVYVNPEDAIGIEQKGTLEGYDYGDLFTGSYDSSFALAIDDSSNWYANLIDGAQWSQSQLDISINAAALNADAQATLTNREANIVAPNLHIAVSGGSVGEDLDDLVFAIDRSNPVITDAQKIALLEAGPGDIETLENGDLVTFSVSQVDPLKIDTTGELTVSAADEIYIESASGLTIGNIASSSSDVRLAVNGAISAAAGGFNISAQDLYIANTQGDIGAGNANLRLQLSGVLRQAGAAGSLYVTQTGGDLVVDAVSAGERIWMVSSHDIVGLDSESVISASLLGLSASDLGSSAQALNLRMSGGGTVTFDAANAWLNIADTSEANFSGVSAGIMDIDASGDLVLIGDLRADSLDLYAAGDILGSVAGVIDVNGQAKLAADNIALDTHDLDIGSGDFNASAGGMTLAGVTVGGDFDLLAAGELLFNGDVDVAYSSASSGGSARLLADAQSITMAAGAELRTEGDITLTAIDGLDLQTLIAAGDISLSALNLTDSVSGSISAVQLNASAVAADAQATLTLGHVTAADIDLDGNTILVSGDLAGSGVISLDADSGLEVQGDIAGSSQRATGITLNGGTGAVALAGDAYSNGDFLVGNGSLLTLAAGSVVDASVIDVTVAGLQANASSRMVSANGASFELGADGAGFGALDINAALQIASAGDVTFLADTAVGSDLLLDAAGTVGVTDAVLVDVAGSLKGSAGTAAQLRSWSMAAGSELQVAGDVGLQTQAGQAFAQLTVGGDATLMDADRIAFNGGADIGGFLAISGAADLAFNGDVDVGTAVAGSLLIDVDGLVSQAAGQQLSVSDAITVTAAGWDADSSSELRSAGGAEFTLSDDSNFGVLTSLADLKMDAGGDVTFLNTVTVGSTLASAALLLEADGAVVIGDDVLVDIYGGLRGISDTTASVGSFHAGSGSQLRTAAGLQLQSAGSIHLAQLVAGGDVSLSAVGDMTFAESGNIAGGLLIVDAADISFGGDTTVGDSASLSAVSGVDLAARGAVNQPAGQSLISYGDITGSAASWSMGADALLQSLAGSIQLSTDGAMTLDSVDADSGIELTAGDALAFNNALISGADMLVQAASVAMDSGASLHVGGDFGVTTSAEQQYALLAIEGDTALSAGGDITFSEAADLSGALNILDGNHLALVGDVSAASADLSLQGDVTQSAAETFTLSGDLLASANSWSMAEGALLQTGGALTLSTAAAMELAQLDSGAALALDSGAGIALRESLLAADDIILQASQAIAISETALLQGGGTLSLRAGSFTMGSGASVNLSGAFSAMTAGEQQFAVLTIGGDTSLSAGGDFTFSEAADLSGALNILDGNHLALVGDVSAASADLSLQGDVTQSAAETFTLSGDLLASVNSWQMAAGSLLEIGATTAINSAGDIVLAGLVGNGDARFVGGGNVQFNEHAEVFANLTVDAAALMGQAEAQQLVVHGDFESRAGSWQMASEARLQVVGQGGVELAGDADLQQLNVGENLLLQSGGEVTLGGNIHTGGDLSLTAVGDVTQGAATLINAAGAVDIETNRWTMGAGSALQALGPIRVHSREDMLLASLSSSWSGDYAFDLSSDGRIDGRADSDLHLQGVAGGRSYLSAATGIGDALVMDLPWLSAVSDDGDLNLILLNDAYAELLSAQNGEVRIRAFGDVEIEELIGTPYLWIDGFLLAKQLTIPEGTFIGGEGVRLNQVNLTTSGPLQVQGPRIDINLDGGDSAETFLTLTGMDGVAAQWVGVSADNTGGLVIERLFTDYGAISTSGDLRLESAEVYSALDLNSAELALALNNVDLSPRDVSGQLVTPYGDFWLDVRGNQLLTNAQVTRYRDPLVLTYQGDSDRYIEGDTGFSRLSIEYQLENAVQGERAEGRDLWRQWFNPRFDDLGTDGERWTPVEWLNPEDYGELDAEADNPDYAEIDWQPDLARRN</sequence>
<evidence type="ECO:0008006" key="4">
    <source>
        <dbReference type="Google" id="ProtNLM"/>
    </source>
</evidence>
<feature type="region of interest" description="Disordered" evidence="1">
    <location>
        <begin position="1613"/>
        <end position="1634"/>
    </location>
</feature>